<dbReference type="RefSeq" id="XP_056078297.1">
    <property type="nucleotide sequence ID" value="XM_056224372.1"/>
</dbReference>
<evidence type="ECO:0000313" key="1">
    <source>
        <dbReference type="EMBL" id="CAI4035177.1"/>
    </source>
</evidence>
<dbReference type="GeneID" id="80920031"/>
<dbReference type="Proteomes" id="UP001161438">
    <property type="component" value="Chromosome 12"/>
</dbReference>
<sequence length="42" mass="4848">MNVIFKLYLSLDAPKEKDKETSCRIVSSMPHRLTSNQLILKV</sequence>
<proteinExistence type="predicted"/>
<dbReference type="EMBL" id="OX365768">
    <property type="protein sequence ID" value="CAI4035177.1"/>
    <property type="molecule type" value="Genomic_DNA"/>
</dbReference>
<name>A0AA35ND68_SACMI</name>
<reference evidence="1" key="1">
    <citation type="submission" date="2022-10" db="EMBL/GenBank/DDBJ databases">
        <authorList>
            <person name="Byrne P K."/>
        </authorList>
    </citation>
    <scope>NUCLEOTIDE SEQUENCE</scope>
    <source>
        <strain evidence="1">IFO1815</strain>
    </source>
</reference>
<dbReference type="AlphaFoldDB" id="A0AA35ND68"/>
<organism evidence="1 2">
    <name type="scientific">Saccharomyces mikatae IFO 1815</name>
    <dbReference type="NCBI Taxonomy" id="226126"/>
    <lineage>
        <taxon>Eukaryota</taxon>
        <taxon>Fungi</taxon>
        <taxon>Dikarya</taxon>
        <taxon>Ascomycota</taxon>
        <taxon>Saccharomycotina</taxon>
        <taxon>Saccharomycetes</taxon>
        <taxon>Saccharomycetales</taxon>
        <taxon>Saccharomycetaceae</taxon>
        <taxon>Saccharomyces</taxon>
    </lineage>
</organism>
<accession>A0AA35ND68</accession>
<gene>
    <name evidence="1" type="primary">SMKI12G3230</name>
    <name evidence="1" type="ORF">SMKI_12G3230</name>
</gene>
<keyword evidence="2" id="KW-1185">Reference proteome</keyword>
<protein>
    <submittedName>
        <fullName evidence="1">Uncharacterized protein</fullName>
    </submittedName>
</protein>
<evidence type="ECO:0000313" key="2">
    <source>
        <dbReference type="Proteomes" id="UP001161438"/>
    </source>
</evidence>